<evidence type="ECO:0000259" key="2">
    <source>
        <dbReference type="Pfam" id="PF12728"/>
    </source>
</evidence>
<dbReference type="EMBL" id="QQXK01000002">
    <property type="protein sequence ID" value="RII43628.1"/>
    <property type="molecule type" value="Genomic_DNA"/>
</dbReference>
<gene>
    <name evidence="3" type="ORF">DWB68_01670</name>
</gene>
<dbReference type="Gene3D" id="1.10.10.10">
    <property type="entry name" value="Winged helix-like DNA-binding domain superfamily/Winged helix DNA-binding domain"/>
    <property type="match status" value="1"/>
</dbReference>
<dbReference type="Pfam" id="PF12728">
    <property type="entry name" value="HTH_17"/>
    <property type="match status" value="1"/>
</dbReference>
<dbReference type="GO" id="GO:0003677">
    <property type="term" value="F:DNA binding"/>
    <property type="evidence" value="ECO:0007669"/>
    <property type="project" value="UniProtKB-KW"/>
</dbReference>
<dbReference type="SUPFAM" id="SSF46955">
    <property type="entry name" value="Putative DNA-binding domain"/>
    <property type="match status" value="1"/>
</dbReference>
<evidence type="ECO:0000313" key="4">
    <source>
        <dbReference type="Proteomes" id="UP000265419"/>
    </source>
</evidence>
<name>A0A399JDK3_9MICC</name>
<comment type="caution">
    <text evidence="3">The sequence shown here is derived from an EMBL/GenBank/DDBJ whole genome shotgun (WGS) entry which is preliminary data.</text>
</comment>
<accession>A0A399JDK3</accession>
<protein>
    <submittedName>
        <fullName evidence="3">DNA-binding protein</fullName>
    </submittedName>
</protein>
<feature type="domain" description="Helix-turn-helix" evidence="2">
    <location>
        <begin position="94"/>
        <end position="143"/>
    </location>
</feature>
<dbReference type="Proteomes" id="UP000265419">
    <property type="component" value="Unassembled WGS sequence"/>
</dbReference>
<keyword evidence="3" id="KW-0238">DNA-binding</keyword>
<evidence type="ECO:0000256" key="1">
    <source>
        <dbReference type="SAM" id="MobiDB-lite"/>
    </source>
</evidence>
<evidence type="ECO:0000313" key="3">
    <source>
        <dbReference type="EMBL" id="RII43628.1"/>
    </source>
</evidence>
<feature type="compositionally biased region" description="Polar residues" evidence="1">
    <location>
        <begin position="165"/>
        <end position="174"/>
    </location>
</feature>
<sequence length="180" mass="18036">MSQPLTALGHHARIDALPPAEAAALRAALETLGVSGQETHDGAGPGWALAAPAGAAGTGELAVQLPPAAAGAVLELLARLASGDGVELSSAQTWLNTSQAARLAGISATYLRNLTDAGEIPVSYRGSHRRFLSADITAWVAAREASREAASADAEAPAAEATKGNRATPTPSGTGTRGKK</sequence>
<dbReference type="InterPro" id="IPR041657">
    <property type="entry name" value="HTH_17"/>
</dbReference>
<organism evidence="3 4">
    <name type="scientific">Galactobacter valiniphilus</name>
    <dbReference type="NCBI Taxonomy" id="2676122"/>
    <lineage>
        <taxon>Bacteria</taxon>
        <taxon>Bacillati</taxon>
        <taxon>Actinomycetota</taxon>
        <taxon>Actinomycetes</taxon>
        <taxon>Micrococcales</taxon>
        <taxon>Micrococcaceae</taxon>
        <taxon>Galactobacter</taxon>
    </lineage>
</organism>
<dbReference type="InterPro" id="IPR009061">
    <property type="entry name" value="DNA-bd_dom_put_sf"/>
</dbReference>
<dbReference type="InterPro" id="IPR036388">
    <property type="entry name" value="WH-like_DNA-bd_sf"/>
</dbReference>
<keyword evidence="4" id="KW-1185">Reference proteome</keyword>
<dbReference type="AlphaFoldDB" id="A0A399JDK3"/>
<feature type="region of interest" description="Disordered" evidence="1">
    <location>
        <begin position="147"/>
        <end position="180"/>
    </location>
</feature>
<dbReference type="RefSeq" id="WP_119423388.1">
    <property type="nucleotide sequence ID" value="NZ_QQXK01000002.1"/>
</dbReference>
<reference evidence="3 4" key="1">
    <citation type="submission" date="2018-07" db="EMBL/GenBank/DDBJ databases">
        <title>Arthrobacter sp. nov., isolated from raw cow's milk with high bacterial count.</title>
        <authorList>
            <person name="Hahne J."/>
            <person name="Isele D."/>
            <person name="Lipski A."/>
        </authorList>
    </citation>
    <scope>NUCLEOTIDE SEQUENCE [LARGE SCALE GENOMIC DNA]</scope>
    <source>
        <strain evidence="3 4">JZ R-35</strain>
    </source>
</reference>
<feature type="compositionally biased region" description="Low complexity" evidence="1">
    <location>
        <begin position="148"/>
        <end position="161"/>
    </location>
</feature>
<proteinExistence type="predicted"/>